<reference evidence="1 2" key="1">
    <citation type="submission" date="2014-03" db="EMBL/GenBank/DDBJ databases">
        <title>Genome of Paenirhodobacter enshiensis DW2-9.</title>
        <authorList>
            <person name="Wang D."/>
            <person name="Wang G."/>
        </authorList>
    </citation>
    <scope>NUCLEOTIDE SEQUENCE [LARGE SCALE GENOMIC DNA]</scope>
    <source>
        <strain evidence="1 2">DW2-9</strain>
    </source>
</reference>
<sequence length="65" mass="6539">MQIELNGTRIETEAPTLAALIAERGLDPAAVATALDGAFVARAARAGAPLIPGARVEVLSPMQGG</sequence>
<evidence type="ECO:0008006" key="3">
    <source>
        <dbReference type="Google" id="ProtNLM"/>
    </source>
</evidence>
<dbReference type="InterPro" id="IPR012675">
    <property type="entry name" value="Beta-grasp_dom_sf"/>
</dbReference>
<dbReference type="RefSeq" id="WP_036638129.1">
    <property type="nucleotide sequence ID" value="NZ_JAYRMG010000009.1"/>
</dbReference>
<dbReference type="EMBL" id="JFZB01000020">
    <property type="protein sequence ID" value="KFI25734.1"/>
    <property type="molecule type" value="Genomic_DNA"/>
</dbReference>
<dbReference type="Gene3D" id="3.10.20.30">
    <property type="match status" value="1"/>
</dbReference>
<accession>A0A086XUN4</accession>
<dbReference type="eggNOG" id="COG2104">
    <property type="taxonomic scope" value="Bacteria"/>
</dbReference>
<dbReference type="OrthoDB" id="197113at2"/>
<dbReference type="Proteomes" id="UP000028824">
    <property type="component" value="Unassembled WGS sequence"/>
</dbReference>
<dbReference type="SUPFAM" id="SSF54285">
    <property type="entry name" value="MoaD/ThiS"/>
    <property type="match status" value="1"/>
</dbReference>
<evidence type="ECO:0000313" key="1">
    <source>
        <dbReference type="EMBL" id="KFI25734.1"/>
    </source>
</evidence>
<dbReference type="InterPro" id="IPR016155">
    <property type="entry name" value="Mopterin_synth/thiamin_S_b"/>
</dbReference>
<proteinExistence type="predicted"/>
<evidence type="ECO:0000313" key="2">
    <source>
        <dbReference type="Proteomes" id="UP000028824"/>
    </source>
</evidence>
<dbReference type="STRING" id="1105367.CG50_04670"/>
<dbReference type="InterPro" id="IPR003749">
    <property type="entry name" value="ThiS/MoaD-like"/>
</dbReference>
<dbReference type="AlphaFoldDB" id="A0A086XUN4"/>
<dbReference type="InterPro" id="IPR010035">
    <property type="entry name" value="Thi_S"/>
</dbReference>
<protein>
    <recommendedName>
        <fullName evidence="3">Thiamine biosynthesis protein ThiS</fullName>
    </recommendedName>
</protein>
<dbReference type="NCBIfam" id="TIGR01683">
    <property type="entry name" value="thiS"/>
    <property type="match status" value="1"/>
</dbReference>
<dbReference type="Pfam" id="PF02597">
    <property type="entry name" value="ThiS"/>
    <property type="match status" value="1"/>
</dbReference>
<name>A0A086XUN4_9RHOB</name>
<gene>
    <name evidence="1" type="ORF">CG50_04670</name>
</gene>
<keyword evidence="2" id="KW-1185">Reference proteome</keyword>
<dbReference type="CDD" id="cd00565">
    <property type="entry name" value="Ubl_ThiS"/>
    <property type="match status" value="1"/>
</dbReference>
<comment type="caution">
    <text evidence="1">The sequence shown here is derived from an EMBL/GenBank/DDBJ whole genome shotgun (WGS) entry which is preliminary data.</text>
</comment>
<organism evidence="1 2">
    <name type="scientific">Paenirhodobacter enshiensis</name>
    <dbReference type="NCBI Taxonomy" id="1105367"/>
    <lineage>
        <taxon>Bacteria</taxon>
        <taxon>Pseudomonadati</taxon>
        <taxon>Pseudomonadota</taxon>
        <taxon>Alphaproteobacteria</taxon>
        <taxon>Rhodobacterales</taxon>
        <taxon>Rhodobacter group</taxon>
        <taxon>Paenirhodobacter</taxon>
    </lineage>
</organism>